<feature type="compositionally biased region" description="Basic and acidic residues" evidence="1">
    <location>
        <begin position="83"/>
        <end position="96"/>
    </location>
</feature>
<protein>
    <recommendedName>
        <fullName evidence="4">Coilin</fullName>
    </recommendedName>
</protein>
<feature type="region of interest" description="Disordered" evidence="1">
    <location>
        <begin position="251"/>
        <end position="309"/>
    </location>
</feature>
<sequence>MLNRVKCCLVDETTGAQKQFVVPVTSNFSSMRKFAEFAVREYAEVSSTPAVAVFLDSFAIRSSEQLSILRPEDVITIRYKSKGEEKKQNRDKEKEGKKQHRDKKKEKRRCTEKEPTPVVIDNSHNQPPSPGIAVPTNRIIRFDGDTDASPESAVPPESEAPLRIREAVAPTYTNTNTPTLNAREKKKRTRRGKRAGKQASLKEMKPIALEGDSVLSAKPEVSFLDYVVNAPPTVTANNTVCSSVLETPESHVQSSAQYQPEQSSIQHYQEQSSIQHYQEQSSIQHYQEQSSVQHYQEQSSTQPQKEQPHQDYIPKVEDVVQFQYVVLNRKTLSPEVKPVRGRVLSVNGSSVRVYLTEEDDIVTVDVGDLKEAVVLNK</sequence>
<feature type="compositionally biased region" description="Basic residues" evidence="1">
    <location>
        <begin position="184"/>
        <end position="196"/>
    </location>
</feature>
<comment type="caution">
    <text evidence="2">The sequence shown here is derived from an EMBL/GenBank/DDBJ whole genome shotgun (WGS) entry which is preliminary data.</text>
</comment>
<organism evidence="2 3">
    <name type="scientific">Blastocystis sp. subtype 1 (strain ATCC 50177 / NandII)</name>
    <dbReference type="NCBI Taxonomy" id="478820"/>
    <lineage>
        <taxon>Eukaryota</taxon>
        <taxon>Sar</taxon>
        <taxon>Stramenopiles</taxon>
        <taxon>Bigyra</taxon>
        <taxon>Opalozoa</taxon>
        <taxon>Opalinata</taxon>
        <taxon>Blastocystidae</taxon>
        <taxon>Blastocystis</taxon>
    </lineage>
</organism>
<dbReference type="EMBL" id="LXWW01000539">
    <property type="protein sequence ID" value="OAO12539.1"/>
    <property type="molecule type" value="Genomic_DNA"/>
</dbReference>
<feature type="compositionally biased region" description="Polar residues" evidence="1">
    <location>
        <begin position="251"/>
        <end position="305"/>
    </location>
</feature>
<evidence type="ECO:0000313" key="2">
    <source>
        <dbReference type="EMBL" id="OAO12539.1"/>
    </source>
</evidence>
<evidence type="ECO:0008006" key="4">
    <source>
        <dbReference type="Google" id="ProtNLM"/>
    </source>
</evidence>
<proteinExistence type="predicted"/>
<feature type="region of interest" description="Disordered" evidence="1">
    <location>
        <begin position="173"/>
        <end position="203"/>
    </location>
</feature>
<evidence type="ECO:0000313" key="3">
    <source>
        <dbReference type="Proteomes" id="UP000078348"/>
    </source>
</evidence>
<evidence type="ECO:0000256" key="1">
    <source>
        <dbReference type="SAM" id="MobiDB-lite"/>
    </source>
</evidence>
<reference evidence="2 3" key="1">
    <citation type="submission" date="2016-05" db="EMBL/GenBank/DDBJ databases">
        <title>Nuclear genome of Blastocystis sp. subtype 1 NandII.</title>
        <authorList>
            <person name="Gentekaki E."/>
            <person name="Curtis B."/>
            <person name="Stairs C."/>
            <person name="Eme L."/>
            <person name="Herman E."/>
            <person name="Klimes V."/>
            <person name="Arias M.C."/>
            <person name="Elias M."/>
            <person name="Hilliou F."/>
            <person name="Klute M."/>
            <person name="Malik S.-B."/>
            <person name="Pightling A."/>
            <person name="Rachubinski R."/>
            <person name="Salas D."/>
            <person name="Schlacht A."/>
            <person name="Suga H."/>
            <person name="Archibald J."/>
            <person name="Ball S.G."/>
            <person name="Clark G."/>
            <person name="Dacks J."/>
            <person name="Van Der Giezen M."/>
            <person name="Tsaousis A."/>
            <person name="Roger A."/>
        </authorList>
    </citation>
    <scope>NUCLEOTIDE SEQUENCE [LARGE SCALE GENOMIC DNA]</scope>
    <source>
        <strain evidence="3">ATCC 50177 / NandII</strain>
    </source>
</reference>
<name>A0A196S970_BLAHN</name>
<feature type="region of interest" description="Disordered" evidence="1">
    <location>
        <begin position="83"/>
        <end position="134"/>
    </location>
</feature>
<accession>A0A196S970</accession>
<feature type="compositionally biased region" description="Basic residues" evidence="1">
    <location>
        <begin position="97"/>
        <end position="108"/>
    </location>
</feature>
<dbReference type="Proteomes" id="UP000078348">
    <property type="component" value="Unassembled WGS sequence"/>
</dbReference>
<gene>
    <name evidence="2" type="ORF">AV274_5775</name>
</gene>
<keyword evidence="3" id="KW-1185">Reference proteome</keyword>
<dbReference type="AlphaFoldDB" id="A0A196S970"/>